<feature type="compositionally biased region" description="Basic and acidic residues" evidence="1">
    <location>
        <begin position="7"/>
        <end position="29"/>
    </location>
</feature>
<feature type="non-terminal residue" evidence="2">
    <location>
        <position position="1"/>
    </location>
</feature>
<protein>
    <submittedName>
        <fullName evidence="2">Uncharacterized protein</fullName>
    </submittedName>
</protein>
<accession>X1Q8G8</accession>
<sequence length="29" mass="3539">TLQDVTSIKRHEWQEVEHPDSEVEQKHPR</sequence>
<dbReference type="AlphaFoldDB" id="X1Q8G8"/>
<comment type="caution">
    <text evidence="2">The sequence shown here is derived from an EMBL/GenBank/DDBJ whole genome shotgun (WGS) entry which is preliminary data.</text>
</comment>
<name>X1Q8G8_9ZZZZ</name>
<evidence type="ECO:0000313" key="2">
    <source>
        <dbReference type="EMBL" id="GAI39544.1"/>
    </source>
</evidence>
<evidence type="ECO:0000256" key="1">
    <source>
        <dbReference type="SAM" id="MobiDB-lite"/>
    </source>
</evidence>
<gene>
    <name evidence="2" type="ORF">S06H3_49984</name>
</gene>
<proteinExistence type="predicted"/>
<feature type="region of interest" description="Disordered" evidence="1">
    <location>
        <begin position="1"/>
        <end position="29"/>
    </location>
</feature>
<organism evidence="2">
    <name type="scientific">marine sediment metagenome</name>
    <dbReference type="NCBI Taxonomy" id="412755"/>
    <lineage>
        <taxon>unclassified sequences</taxon>
        <taxon>metagenomes</taxon>
        <taxon>ecological metagenomes</taxon>
    </lineage>
</organism>
<reference evidence="2" key="1">
    <citation type="journal article" date="2014" name="Front. Microbiol.">
        <title>High frequency of phylogenetically diverse reductive dehalogenase-homologous genes in deep subseafloor sedimentary metagenomes.</title>
        <authorList>
            <person name="Kawai M."/>
            <person name="Futagami T."/>
            <person name="Toyoda A."/>
            <person name="Takaki Y."/>
            <person name="Nishi S."/>
            <person name="Hori S."/>
            <person name="Arai W."/>
            <person name="Tsubouchi T."/>
            <person name="Morono Y."/>
            <person name="Uchiyama I."/>
            <person name="Ito T."/>
            <person name="Fujiyama A."/>
            <person name="Inagaki F."/>
            <person name="Takami H."/>
        </authorList>
    </citation>
    <scope>NUCLEOTIDE SEQUENCE</scope>
    <source>
        <strain evidence="2">Expedition CK06-06</strain>
    </source>
</reference>
<dbReference type="EMBL" id="BARV01031604">
    <property type="protein sequence ID" value="GAI39544.1"/>
    <property type="molecule type" value="Genomic_DNA"/>
</dbReference>